<accession>A0A4Q1KXR7</accession>
<feature type="transmembrane region" description="Helical" evidence="1">
    <location>
        <begin position="63"/>
        <end position="84"/>
    </location>
</feature>
<evidence type="ECO:0000256" key="1">
    <source>
        <dbReference type="SAM" id="Phobius"/>
    </source>
</evidence>
<keyword evidence="1" id="KW-0812">Transmembrane</keyword>
<dbReference type="EMBL" id="SBKQ01000002">
    <property type="protein sequence ID" value="RXR34675.1"/>
    <property type="molecule type" value="Genomic_DNA"/>
</dbReference>
<keyword evidence="1" id="KW-1133">Transmembrane helix</keyword>
<proteinExistence type="predicted"/>
<sequence length="176" mass="19946">MKSTVNKATIDEMHILSIHFQSVVFLSSLSTRHRKNRVEAYNRYTFTSEIKTKRIFKLDMKAINTKFLISLIVVLFSAITEVAAQTSVANEMVSEENAQEMIQENTVEMSSIEISNWFSGAKQETKVSTAKEESTTINRSSLVSKKEQYLRSGMSTKTILIRSIMKKADSYVNATV</sequence>
<dbReference type="OrthoDB" id="1365903at2"/>
<organism evidence="2 3">
    <name type="scientific">Flavobacterium piscinae</name>
    <dbReference type="NCBI Taxonomy" id="2506424"/>
    <lineage>
        <taxon>Bacteria</taxon>
        <taxon>Pseudomonadati</taxon>
        <taxon>Bacteroidota</taxon>
        <taxon>Flavobacteriia</taxon>
        <taxon>Flavobacteriales</taxon>
        <taxon>Flavobacteriaceae</taxon>
        <taxon>Flavobacterium</taxon>
    </lineage>
</organism>
<keyword evidence="1" id="KW-0472">Membrane</keyword>
<name>A0A4Q1KXR7_9FLAO</name>
<dbReference type="AlphaFoldDB" id="A0A4Q1KXR7"/>
<gene>
    <name evidence="2" type="ORF">EQG68_01855</name>
</gene>
<dbReference type="RefSeq" id="WP_129463087.1">
    <property type="nucleotide sequence ID" value="NZ_SBKQ01000002.1"/>
</dbReference>
<protein>
    <submittedName>
        <fullName evidence="2">Uncharacterized protein</fullName>
    </submittedName>
</protein>
<reference evidence="3" key="1">
    <citation type="submission" date="2019-01" db="EMBL/GenBank/DDBJ databases">
        <title>Cytophagaceae bacterium strain CAR-16.</title>
        <authorList>
            <person name="Chen W.-M."/>
        </authorList>
    </citation>
    <scope>NUCLEOTIDE SEQUENCE [LARGE SCALE GENOMIC DNA]</scope>
    <source>
        <strain evidence="3">ICH-30</strain>
    </source>
</reference>
<keyword evidence="3" id="KW-1185">Reference proteome</keyword>
<comment type="caution">
    <text evidence="2">The sequence shown here is derived from an EMBL/GenBank/DDBJ whole genome shotgun (WGS) entry which is preliminary data.</text>
</comment>
<evidence type="ECO:0000313" key="3">
    <source>
        <dbReference type="Proteomes" id="UP000289734"/>
    </source>
</evidence>
<evidence type="ECO:0000313" key="2">
    <source>
        <dbReference type="EMBL" id="RXR34675.1"/>
    </source>
</evidence>
<dbReference type="Proteomes" id="UP000289734">
    <property type="component" value="Unassembled WGS sequence"/>
</dbReference>